<keyword evidence="6" id="KW-0963">Cytoplasm</keyword>
<dbReference type="FunFam" id="1.20.120.1150:FF:000002">
    <property type="entry name" value="Serine/threonine-protein phosphatase 2A activator"/>
    <property type="match status" value="1"/>
</dbReference>
<feature type="compositionally biased region" description="Pro residues" evidence="13">
    <location>
        <begin position="60"/>
        <end position="76"/>
    </location>
</feature>
<evidence type="ECO:0000256" key="1">
    <source>
        <dbReference type="ARBA" id="ARBA00000971"/>
    </source>
</evidence>
<feature type="compositionally biased region" description="Polar residues" evidence="13">
    <location>
        <begin position="332"/>
        <end position="353"/>
    </location>
</feature>
<dbReference type="PANTHER" id="PTHR10012">
    <property type="entry name" value="SERINE/THREONINE-PROTEIN PHOSPHATASE 2A REGULATORY SUBUNIT B"/>
    <property type="match status" value="1"/>
</dbReference>
<evidence type="ECO:0000313" key="14">
    <source>
        <dbReference type="EMBL" id="THH19331.1"/>
    </source>
</evidence>
<feature type="compositionally biased region" description="Low complexity" evidence="13">
    <location>
        <begin position="49"/>
        <end position="59"/>
    </location>
</feature>
<feature type="compositionally biased region" description="Low complexity" evidence="13">
    <location>
        <begin position="136"/>
        <end position="188"/>
    </location>
</feature>
<evidence type="ECO:0000256" key="5">
    <source>
        <dbReference type="ARBA" id="ARBA00013194"/>
    </source>
</evidence>
<evidence type="ECO:0000313" key="15">
    <source>
        <dbReference type="Proteomes" id="UP000310158"/>
    </source>
</evidence>
<sequence>MHRRKSSKEDDDNIVVLAKGEQSKANSSLNGISDIDFPSTSGASVMSIPPSRSRVSSTPSQPPSSPPYYTVPPPSAGPFRTSFSVHRTNGLGPSHHHPSTPFRQSFSVPSHLHGPSHTRTRSTSGIPGPFSPSLPSPLSTSFPSQPLLSPSHSISSFPSTSTTSDSLSTSANTHTTNGSGSPSPTHTTAHPRRHTRLHSRNLSIFFPRPGSLPHTSIAEDGAQELDFGGEEEVPVSIIPNASPTLLRHKKLGEGFIFGARPPPDALASSPLFPNEPSSAGGSGSVRRGHHHKHSLSHNFFSFLEPGAELHAQPAPVPVSPWNPISPFPQSADPKTTSFSIHRPSTSPGLLSSKNVHESHSRSPISPRSEPSQDSVISDKVVMAAVGQFALGAWLWVAGQQVGSLSCTGLGYWIVFDSFGVAVGRILPSYLRKSSMQAPLRRAYGNGRLEAVALFAQAVYLMFSAVYVFKETVEHLLLSAGESHHHHHPGDDSVDSLGSQHRTLDLLLATAEAVAMFSLAYPSCVTLGAVLLQIAPQRGTAGGRMEAFLRAMREIERHPLVLHLPPPHIWQLTPTEHDPVKGAELALVVTLELRVSEDLRDEDVLKLTRWAWGKCMHALGISGNGAGGGVTNSKTHQDIVSYIEALNNSVVGVKLSDECSESSGITPIIRILDRVEEIAEQTPPVNNSASRFGNPAFKVFFDKIQEAAPSLHETLPNFPKEAIPEVSVYFEEAWGNRTRIDYGSGMELNFLCWLICLERLGVVQESDHVALVIKVFWRYIQVMRTLQSTYWLEPAGSHGVWGLDDYHFLPFLFGSAQLRGHKYLRPKSIHDVEIVEEFSKDYMYLACIQFINSVKTASLRWHSPMLDDISVVKTWEKVNSGLMKMYLAEVLGKLPVVQHFLFGSILPYEGPIMVTLSTDEDDAHGGHAHAHPDLGGAGQSEVGWGNCCGIPVPSAFAAAQAEKEKHAGERLVGPGIRPVPFD</sequence>
<evidence type="ECO:0000256" key="2">
    <source>
        <dbReference type="ARBA" id="ARBA00004141"/>
    </source>
</evidence>
<keyword evidence="15" id="KW-1185">Reference proteome</keyword>
<evidence type="ECO:0000256" key="3">
    <source>
        <dbReference type="ARBA" id="ARBA00004496"/>
    </source>
</evidence>
<gene>
    <name evidence="14" type="ORF">EW146_g1802</name>
</gene>
<dbReference type="AlphaFoldDB" id="A0A4S4M4W6"/>
<dbReference type="OrthoDB" id="16120at2759"/>
<dbReference type="Proteomes" id="UP000310158">
    <property type="component" value="Unassembled WGS sequence"/>
</dbReference>
<comment type="catalytic activity">
    <reaction evidence="1">
        <text>[protein]-peptidylproline (omega=180) = [protein]-peptidylproline (omega=0)</text>
        <dbReference type="Rhea" id="RHEA:16237"/>
        <dbReference type="Rhea" id="RHEA-COMP:10747"/>
        <dbReference type="Rhea" id="RHEA-COMP:10748"/>
        <dbReference type="ChEBI" id="CHEBI:83833"/>
        <dbReference type="ChEBI" id="CHEBI:83834"/>
        <dbReference type="EC" id="5.2.1.8"/>
    </reaction>
</comment>
<evidence type="ECO:0000256" key="11">
    <source>
        <dbReference type="ARBA" id="ARBA00023235"/>
    </source>
</evidence>
<comment type="caution">
    <text evidence="14">The sequence shown here is derived from an EMBL/GenBank/DDBJ whole genome shotgun (WGS) entry which is preliminary data.</text>
</comment>
<evidence type="ECO:0000256" key="7">
    <source>
        <dbReference type="ARBA" id="ARBA00022692"/>
    </source>
</evidence>
<dbReference type="Pfam" id="PF03095">
    <property type="entry name" value="PTPA"/>
    <property type="match status" value="1"/>
</dbReference>
<dbReference type="SUPFAM" id="SSF161111">
    <property type="entry name" value="Cation efflux protein transmembrane domain-like"/>
    <property type="match status" value="1"/>
</dbReference>
<protein>
    <recommendedName>
        <fullName evidence="5">peptidylprolyl isomerase</fullName>
        <ecNumber evidence="5">5.2.1.8</ecNumber>
    </recommendedName>
</protein>
<dbReference type="InterPro" id="IPR027469">
    <property type="entry name" value="Cation_efflux_TMD_sf"/>
</dbReference>
<keyword evidence="11" id="KW-0413">Isomerase</keyword>
<keyword evidence="10" id="KW-0472">Membrane</keyword>
<dbReference type="EMBL" id="SGPL01000048">
    <property type="protein sequence ID" value="THH19331.1"/>
    <property type="molecule type" value="Genomic_DNA"/>
</dbReference>
<evidence type="ECO:0000256" key="8">
    <source>
        <dbReference type="ARBA" id="ARBA00022989"/>
    </source>
</evidence>
<comment type="similarity">
    <text evidence="4">Belongs to the PTPA-type PPIase family.</text>
</comment>
<feature type="compositionally biased region" description="Low complexity" evidence="13">
    <location>
        <begin position="361"/>
        <end position="371"/>
    </location>
</feature>
<keyword evidence="8" id="KW-1133">Transmembrane helix</keyword>
<organism evidence="14 15">
    <name type="scientific">Bondarzewia mesenterica</name>
    <dbReference type="NCBI Taxonomy" id="1095465"/>
    <lineage>
        <taxon>Eukaryota</taxon>
        <taxon>Fungi</taxon>
        <taxon>Dikarya</taxon>
        <taxon>Basidiomycota</taxon>
        <taxon>Agaricomycotina</taxon>
        <taxon>Agaricomycetes</taxon>
        <taxon>Russulales</taxon>
        <taxon>Bondarzewiaceae</taxon>
        <taxon>Bondarzewia</taxon>
    </lineage>
</organism>
<reference evidence="14 15" key="1">
    <citation type="submission" date="2019-02" db="EMBL/GenBank/DDBJ databases">
        <title>Genome sequencing of the rare red list fungi Bondarzewia mesenterica.</title>
        <authorList>
            <person name="Buettner E."/>
            <person name="Kellner H."/>
        </authorList>
    </citation>
    <scope>NUCLEOTIDE SEQUENCE [LARGE SCALE GENOMIC DNA]</scope>
    <source>
        <strain evidence="14 15">DSM 108281</strain>
    </source>
</reference>
<feature type="compositionally biased region" description="Pro residues" evidence="13">
    <location>
        <begin position="314"/>
        <end position="326"/>
    </location>
</feature>
<comment type="subcellular location">
    <subcellularLocation>
        <location evidence="3">Cytoplasm</location>
    </subcellularLocation>
    <subcellularLocation>
        <location evidence="2">Membrane</location>
        <topology evidence="2">Multi-pass membrane protein</topology>
    </subcellularLocation>
</comment>
<accession>A0A4S4M4W6</accession>
<dbReference type="EC" id="5.2.1.8" evidence="5"/>
<keyword evidence="9" id="KW-0697">Rotamase</keyword>
<evidence type="ECO:0000256" key="9">
    <source>
        <dbReference type="ARBA" id="ARBA00023110"/>
    </source>
</evidence>
<evidence type="ECO:0000256" key="10">
    <source>
        <dbReference type="ARBA" id="ARBA00023136"/>
    </source>
</evidence>
<comment type="function">
    <text evidence="12">PPIases accelerate the folding of proteins. It catalyzes the cis-trans isomerization of proline imidic peptide bonds in oligopeptides. Acts as a regulatory subunit for PP2A-like phosphatases modulating their activity or substrate specificity, probably by inducing a conformational change in the catalytic subunit, a direct target of the PPIase. Can reactivate inactive phosphatase PP2A-phosphatase methylesterase complexes (PP2Ai) in presence of ATP and Mg(2+) by dissociating the inactive form from the complex.</text>
</comment>
<dbReference type="GO" id="GO:0008160">
    <property type="term" value="F:protein tyrosine phosphatase activator activity"/>
    <property type="evidence" value="ECO:0007669"/>
    <property type="project" value="TreeGrafter"/>
</dbReference>
<dbReference type="InterPro" id="IPR043170">
    <property type="entry name" value="PTPA_C_lid"/>
</dbReference>
<feature type="region of interest" description="Disordered" evidence="13">
    <location>
        <begin position="314"/>
        <end position="373"/>
    </location>
</feature>
<feature type="region of interest" description="Disordered" evidence="13">
    <location>
        <begin position="1"/>
        <end position="194"/>
    </location>
</feature>
<dbReference type="CDD" id="cd04087">
    <property type="entry name" value="PTPA"/>
    <property type="match status" value="1"/>
</dbReference>
<proteinExistence type="inferred from homology"/>
<dbReference type="GO" id="GO:0007052">
    <property type="term" value="P:mitotic spindle organization"/>
    <property type="evidence" value="ECO:0007669"/>
    <property type="project" value="TreeGrafter"/>
</dbReference>
<dbReference type="InterPro" id="IPR037218">
    <property type="entry name" value="PTPA_sf"/>
</dbReference>
<dbReference type="GO" id="GO:0005737">
    <property type="term" value="C:cytoplasm"/>
    <property type="evidence" value="ECO:0007669"/>
    <property type="project" value="UniProtKB-SubCell"/>
</dbReference>
<dbReference type="GO" id="GO:0016020">
    <property type="term" value="C:membrane"/>
    <property type="evidence" value="ECO:0007669"/>
    <property type="project" value="UniProtKB-SubCell"/>
</dbReference>
<evidence type="ECO:0000256" key="12">
    <source>
        <dbReference type="ARBA" id="ARBA00025287"/>
    </source>
</evidence>
<evidence type="ECO:0000256" key="6">
    <source>
        <dbReference type="ARBA" id="ARBA00022490"/>
    </source>
</evidence>
<dbReference type="SUPFAM" id="SSF140984">
    <property type="entry name" value="PTPA-like"/>
    <property type="match status" value="1"/>
</dbReference>
<dbReference type="Gene3D" id="1.20.120.1150">
    <property type="match status" value="1"/>
</dbReference>
<dbReference type="GO" id="GO:0000159">
    <property type="term" value="C:protein phosphatase type 2A complex"/>
    <property type="evidence" value="ECO:0007669"/>
    <property type="project" value="TreeGrafter"/>
</dbReference>
<name>A0A4S4M4W6_9AGAM</name>
<dbReference type="GO" id="GO:0005634">
    <property type="term" value="C:nucleus"/>
    <property type="evidence" value="ECO:0007669"/>
    <property type="project" value="TreeGrafter"/>
</dbReference>
<dbReference type="PANTHER" id="PTHR10012:SF5">
    <property type="entry name" value="SERINE_THREONINE-PROTEIN PHOSPHATASE 2A ACTIVATOR 2"/>
    <property type="match status" value="1"/>
</dbReference>
<dbReference type="GO" id="GO:0003755">
    <property type="term" value="F:peptidyl-prolyl cis-trans isomerase activity"/>
    <property type="evidence" value="ECO:0007669"/>
    <property type="project" value="UniProtKB-KW"/>
</dbReference>
<keyword evidence="7" id="KW-0812">Transmembrane</keyword>
<feature type="region of interest" description="Disordered" evidence="13">
    <location>
        <begin position="266"/>
        <end position="290"/>
    </location>
</feature>
<dbReference type="InterPro" id="IPR004327">
    <property type="entry name" value="Phstyr_phstse_ac"/>
</dbReference>
<evidence type="ECO:0000256" key="4">
    <source>
        <dbReference type="ARBA" id="ARBA00011019"/>
    </source>
</evidence>
<evidence type="ECO:0000256" key="13">
    <source>
        <dbReference type="SAM" id="MobiDB-lite"/>
    </source>
</evidence>